<evidence type="ECO:0000259" key="9">
    <source>
        <dbReference type="Pfam" id="PF05010"/>
    </source>
</evidence>
<keyword evidence="4 6" id="KW-0175">Coiled coil</keyword>
<dbReference type="EMBL" id="ASGP02000001">
    <property type="protein sequence ID" value="KAH9526944.1"/>
    <property type="molecule type" value="Genomic_DNA"/>
</dbReference>
<evidence type="ECO:0000256" key="4">
    <source>
        <dbReference type="ARBA" id="ARBA00023054"/>
    </source>
</evidence>
<accession>A0A922L8Y0</accession>
<feature type="signal peptide" evidence="8">
    <location>
        <begin position="1"/>
        <end position="22"/>
    </location>
</feature>
<evidence type="ECO:0000256" key="7">
    <source>
        <dbReference type="SAM" id="MobiDB-lite"/>
    </source>
</evidence>
<feature type="coiled-coil region" evidence="6">
    <location>
        <begin position="293"/>
        <end position="327"/>
    </location>
</feature>
<dbReference type="InterPro" id="IPR007707">
    <property type="entry name" value="TACC_C"/>
</dbReference>
<evidence type="ECO:0000313" key="10">
    <source>
        <dbReference type="EMBL" id="KAH9526944.1"/>
    </source>
</evidence>
<dbReference type="Proteomes" id="UP000790347">
    <property type="component" value="Unassembled WGS sequence"/>
</dbReference>
<keyword evidence="3" id="KW-0963">Cytoplasm</keyword>
<reference evidence="10" key="2">
    <citation type="journal article" date="2022" name="Res Sq">
        <title>Comparative Genomics Reveals Insights into the Divergent Evolution of Astigmatic Mites and Household Pest Adaptations.</title>
        <authorList>
            <person name="Xiong Q."/>
            <person name="Wan A.T.-Y."/>
            <person name="Liu X.-Y."/>
            <person name="Fung C.S.-H."/>
            <person name="Xiao X."/>
            <person name="Malainual N."/>
            <person name="Hou J."/>
            <person name="Wang L."/>
            <person name="Wang M."/>
            <person name="Yang K."/>
            <person name="Cui Y."/>
            <person name="Leung E."/>
            <person name="Nong W."/>
            <person name="Shin S.-K."/>
            <person name="Au S."/>
            <person name="Jeong K.Y."/>
            <person name="Chew F.T."/>
            <person name="Hui J."/>
            <person name="Leung T.F."/>
            <person name="Tungtrongchitr A."/>
            <person name="Zhong N."/>
            <person name="Liu Z."/>
            <person name="Tsui S."/>
        </authorList>
    </citation>
    <scope>NUCLEOTIDE SEQUENCE</scope>
    <source>
        <strain evidence="10">Derf</strain>
        <tissue evidence="10">Whole organism</tissue>
    </source>
</reference>
<evidence type="ECO:0000256" key="3">
    <source>
        <dbReference type="ARBA" id="ARBA00022490"/>
    </source>
</evidence>
<feature type="region of interest" description="Disordered" evidence="7">
    <location>
        <begin position="126"/>
        <end position="160"/>
    </location>
</feature>
<evidence type="ECO:0000256" key="5">
    <source>
        <dbReference type="ARBA" id="ARBA00023212"/>
    </source>
</evidence>
<feature type="coiled-coil region" evidence="6">
    <location>
        <begin position="352"/>
        <end position="386"/>
    </location>
</feature>
<name>A0A922L8Y0_DERFA</name>
<evidence type="ECO:0000256" key="6">
    <source>
        <dbReference type="SAM" id="Coils"/>
    </source>
</evidence>
<sequence length="389" mass="44860">MMMRCRMGLCCVVLSFLSCVFSSLPHSIAVYDKNLLTFGHFVFQNIIIIPELNPKTMDKMIENNENNENDDDNQFNANTDQFIEQLDQWEYNKDGNRRVVNVGRISLYRQFDPLVDTPMKVAAAAATATPPSSNDTYNSCLDPQVDNNNDESDLNSNNRSEDLLHLNTPMKTNDNNDNLDGKNIVVNDDKIINENGLTPLQQQNIEMNDEKIEKLQQKNDDLGLLMEQLLLYNEEIINQTTMKLSINQKDIDMKDEELKKNSMIISQLEEDINGVEKNYYEIHSRYDSLRTLVKEMDQQLLQKTNRIKELKDKLKEKHDDCIRLRQQADEAIETANQRLLNNNETVSLKAQVKVLEMKVNGLQSQIEQKNRENEGLSTIVNELIANQKA</sequence>
<evidence type="ECO:0000256" key="8">
    <source>
        <dbReference type="SAM" id="SignalP"/>
    </source>
</evidence>
<organism evidence="10 11">
    <name type="scientific">Dermatophagoides farinae</name>
    <name type="common">American house dust mite</name>
    <dbReference type="NCBI Taxonomy" id="6954"/>
    <lineage>
        <taxon>Eukaryota</taxon>
        <taxon>Metazoa</taxon>
        <taxon>Ecdysozoa</taxon>
        <taxon>Arthropoda</taxon>
        <taxon>Chelicerata</taxon>
        <taxon>Arachnida</taxon>
        <taxon>Acari</taxon>
        <taxon>Acariformes</taxon>
        <taxon>Sarcoptiformes</taxon>
        <taxon>Astigmata</taxon>
        <taxon>Psoroptidia</taxon>
        <taxon>Analgoidea</taxon>
        <taxon>Pyroglyphidae</taxon>
        <taxon>Dermatophagoidinae</taxon>
        <taxon>Dermatophagoides</taxon>
    </lineage>
</organism>
<comment type="similarity">
    <text evidence="2">Belongs to the TACC family.</text>
</comment>
<evidence type="ECO:0000256" key="2">
    <source>
        <dbReference type="ARBA" id="ARBA00009423"/>
    </source>
</evidence>
<keyword evidence="11" id="KW-1185">Reference proteome</keyword>
<dbReference type="AlphaFoldDB" id="A0A922L8Y0"/>
<comment type="caution">
    <text evidence="10">The sequence shown here is derived from an EMBL/GenBank/DDBJ whole genome shotgun (WGS) entry which is preliminary data.</text>
</comment>
<keyword evidence="5" id="KW-0206">Cytoskeleton</keyword>
<dbReference type="GO" id="GO:0005856">
    <property type="term" value="C:cytoskeleton"/>
    <property type="evidence" value="ECO:0007669"/>
    <property type="project" value="UniProtKB-SubCell"/>
</dbReference>
<dbReference type="Pfam" id="PF05010">
    <property type="entry name" value="TACC_C"/>
    <property type="match status" value="1"/>
</dbReference>
<dbReference type="Gene3D" id="1.20.5.1700">
    <property type="match status" value="1"/>
</dbReference>
<comment type="subcellular location">
    <subcellularLocation>
        <location evidence="1">Cytoplasm</location>
        <location evidence="1">Cytoskeleton</location>
    </subcellularLocation>
</comment>
<protein>
    <submittedName>
        <fullName evidence="10">Transforming acidic coiled-coil-containing protein 2</fullName>
    </submittedName>
</protein>
<proteinExistence type="inferred from homology"/>
<evidence type="ECO:0000313" key="11">
    <source>
        <dbReference type="Proteomes" id="UP000790347"/>
    </source>
</evidence>
<reference evidence="10" key="1">
    <citation type="submission" date="2013-05" db="EMBL/GenBank/DDBJ databases">
        <authorList>
            <person name="Yim A.K.Y."/>
            <person name="Chan T.F."/>
            <person name="Ji K.M."/>
            <person name="Liu X.Y."/>
            <person name="Zhou J.W."/>
            <person name="Li R.Q."/>
            <person name="Yang K.Y."/>
            <person name="Li J."/>
            <person name="Li M."/>
            <person name="Law P.T.W."/>
            <person name="Wu Y.L."/>
            <person name="Cai Z.L."/>
            <person name="Qin H."/>
            <person name="Bao Y."/>
            <person name="Leung R.K.K."/>
            <person name="Ng P.K.S."/>
            <person name="Zou J."/>
            <person name="Zhong X.J."/>
            <person name="Ran P.X."/>
            <person name="Zhong N.S."/>
            <person name="Liu Z.G."/>
            <person name="Tsui S.K.W."/>
        </authorList>
    </citation>
    <scope>NUCLEOTIDE SEQUENCE</scope>
    <source>
        <strain evidence="10">Derf</strain>
        <tissue evidence="10">Whole organism</tissue>
    </source>
</reference>
<evidence type="ECO:0000256" key="1">
    <source>
        <dbReference type="ARBA" id="ARBA00004245"/>
    </source>
</evidence>
<gene>
    <name evidence="10" type="primary">TACC2</name>
    <name evidence="10" type="ORF">DERF_000999</name>
</gene>
<keyword evidence="8" id="KW-0732">Signal</keyword>
<dbReference type="PROSITE" id="PS51257">
    <property type="entry name" value="PROKAR_LIPOPROTEIN"/>
    <property type="match status" value="1"/>
</dbReference>
<feature type="chain" id="PRO_5038100644" evidence="8">
    <location>
        <begin position="23"/>
        <end position="389"/>
    </location>
</feature>
<feature type="domain" description="Transforming acidic coiled-coil-containing protein C-terminal" evidence="9">
    <location>
        <begin position="202"/>
        <end position="384"/>
    </location>
</feature>